<dbReference type="InterPro" id="IPR031140">
    <property type="entry name" value="IDD1-16"/>
</dbReference>
<comment type="caution">
    <text evidence="10">The sequence shown here is derived from an EMBL/GenBank/DDBJ whole genome shotgun (WGS) entry which is preliminary data.</text>
</comment>
<dbReference type="InterPro" id="IPR013087">
    <property type="entry name" value="Znf_C2H2_type"/>
</dbReference>
<evidence type="ECO:0000256" key="2">
    <source>
        <dbReference type="ARBA" id="ARBA00022737"/>
    </source>
</evidence>
<proteinExistence type="predicted"/>
<keyword evidence="3 7" id="KW-0863">Zinc-finger</keyword>
<feature type="region of interest" description="Disordered" evidence="8">
    <location>
        <begin position="248"/>
        <end position="270"/>
    </location>
</feature>
<keyword evidence="6" id="KW-0804">Transcription</keyword>
<evidence type="ECO:0000313" key="10">
    <source>
        <dbReference type="EMBL" id="KAH7421386.1"/>
    </source>
</evidence>
<evidence type="ECO:0000313" key="11">
    <source>
        <dbReference type="Proteomes" id="UP000825935"/>
    </source>
</evidence>
<dbReference type="InterPro" id="IPR055186">
    <property type="entry name" value="C2H2-2nd_BIRD-IDD"/>
</dbReference>
<organism evidence="10 11">
    <name type="scientific">Ceratopteris richardii</name>
    <name type="common">Triangle waterfern</name>
    <dbReference type="NCBI Taxonomy" id="49495"/>
    <lineage>
        <taxon>Eukaryota</taxon>
        <taxon>Viridiplantae</taxon>
        <taxon>Streptophyta</taxon>
        <taxon>Embryophyta</taxon>
        <taxon>Tracheophyta</taxon>
        <taxon>Polypodiopsida</taxon>
        <taxon>Polypodiidae</taxon>
        <taxon>Polypodiales</taxon>
        <taxon>Pteridineae</taxon>
        <taxon>Pteridaceae</taxon>
        <taxon>Parkerioideae</taxon>
        <taxon>Ceratopteris</taxon>
    </lineage>
</organism>
<dbReference type="FunFam" id="3.30.160.60:FF:000131">
    <property type="entry name" value="protein indeterminate-domain 5, chloroplastic-like"/>
    <property type="match status" value="1"/>
</dbReference>
<name>A0A8T2THY9_CERRI</name>
<keyword evidence="1" id="KW-0479">Metal-binding</keyword>
<feature type="domain" description="C2H2-type" evidence="9">
    <location>
        <begin position="50"/>
        <end position="72"/>
    </location>
</feature>
<evidence type="ECO:0000259" key="9">
    <source>
        <dbReference type="PROSITE" id="PS50157"/>
    </source>
</evidence>
<keyword evidence="11" id="KW-1185">Reference proteome</keyword>
<keyword evidence="5" id="KW-0805">Transcription regulation</keyword>
<dbReference type="FunFam" id="3.30.160.60:FF:000554">
    <property type="entry name" value="protein indeterminate-domain 12-like"/>
    <property type="match status" value="1"/>
</dbReference>
<dbReference type="GO" id="GO:0008270">
    <property type="term" value="F:zinc ion binding"/>
    <property type="evidence" value="ECO:0007669"/>
    <property type="project" value="UniProtKB-KW"/>
</dbReference>
<dbReference type="AlphaFoldDB" id="A0A8T2THY9"/>
<dbReference type="PROSITE" id="PS50157">
    <property type="entry name" value="ZINC_FINGER_C2H2_2"/>
    <property type="match status" value="1"/>
</dbReference>
<feature type="compositionally biased region" description="Basic and acidic residues" evidence="8">
    <location>
        <begin position="253"/>
        <end position="268"/>
    </location>
</feature>
<dbReference type="Proteomes" id="UP000825935">
    <property type="component" value="Chromosome 13"/>
</dbReference>
<dbReference type="EMBL" id="CM035418">
    <property type="protein sequence ID" value="KAH7421386.1"/>
    <property type="molecule type" value="Genomic_DNA"/>
</dbReference>
<dbReference type="GO" id="GO:0003700">
    <property type="term" value="F:DNA-binding transcription factor activity"/>
    <property type="evidence" value="ECO:0007669"/>
    <property type="project" value="TreeGrafter"/>
</dbReference>
<dbReference type="InterPro" id="IPR055187">
    <property type="entry name" value="C2CH-3rd_BIRD-IDD"/>
</dbReference>
<gene>
    <name evidence="10" type="ORF">KP509_13G054600</name>
</gene>
<dbReference type="OrthoDB" id="6354171at2759"/>
<evidence type="ECO:0000256" key="4">
    <source>
        <dbReference type="ARBA" id="ARBA00022833"/>
    </source>
</evidence>
<evidence type="ECO:0000256" key="8">
    <source>
        <dbReference type="SAM" id="MobiDB-lite"/>
    </source>
</evidence>
<dbReference type="SMART" id="SM00355">
    <property type="entry name" value="ZnF_C2H2"/>
    <property type="match status" value="2"/>
</dbReference>
<keyword evidence="4" id="KW-0862">Zinc</keyword>
<protein>
    <recommendedName>
        <fullName evidence="9">C2H2-type domain-containing protein</fullName>
    </recommendedName>
</protein>
<dbReference type="Pfam" id="PF22996">
    <property type="entry name" value="C2H2-2nd_BIRD-IDD"/>
    <property type="match status" value="1"/>
</dbReference>
<dbReference type="Pfam" id="PF22995">
    <property type="entry name" value="C2CH-3rd_BIRD-IDD"/>
    <property type="match status" value="1"/>
</dbReference>
<evidence type="ECO:0000256" key="5">
    <source>
        <dbReference type="ARBA" id="ARBA00023015"/>
    </source>
</evidence>
<dbReference type="Pfam" id="PF00096">
    <property type="entry name" value="zf-C2H2"/>
    <property type="match status" value="1"/>
</dbReference>
<dbReference type="InterPro" id="IPR055185">
    <property type="entry name" value="C2CH-4th_BIRD-IDD"/>
</dbReference>
<keyword evidence="2" id="KW-0677">Repeat</keyword>
<evidence type="ECO:0000256" key="1">
    <source>
        <dbReference type="ARBA" id="ARBA00022723"/>
    </source>
</evidence>
<dbReference type="GO" id="GO:0005634">
    <property type="term" value="C:nucleus"/>
    <property type="evidence" value="ECO:0007669"/>
    <property type="project" value="TreeGrafter"/>
</dbReference>
<accession>A0A8T2THY9</accession>
<dbReference type="InterPro" id="IPR036236">
    <property type="entry name" value="Znf_C2H2_sf"/>
</dbReference>
<evidence type="ECO:0000256" key="3">
    <source>
        <dbReference type="ARBA" id="ARBA00022771"/>
    </source>
</evidence>
<dbReference type="PANTHER" id="PTHR10593:SF236">
    <property type="entry name" value="PROTEIN INDETERMINATE-DOMAIN 11"/>
    <property type="match status" value="1"/>
</dbReference>
<reference evidence="10" key="1">
    <citation type="submission" date="2021-08" db="EMBL/GenBank/DDBJ databases">
        <title>WGS assembly of Ceratopteris richardii.</title>
        <authorList>
            <person name="Marchant D.B."/>
            <person name="Chen G."/>
            <person name="Jenkins J."/>
            <person name="Shu S."/>
            <person name="Leebens-Mack J."/>
            <person name="Grimwood J."/>
            <person name="Schmutz J."/>
            <person name="Soltis P."/>
            <person name="Soltis D."/>
            <person name="Chen Z.-H."/>
        </authorList>
    </citation>
    <scope>NUCLEOTIDE SEQUENCE</scope>
    <source>
        <strain evidence="10">Whitten #5841</strain>
        <tissue evidence="10">Leaf</tissue>
    </source>
</reference>
<dbReference type="SUPFAM" id="SSF57667">
    <property type="entry name" value="beta-beta-alpha zinc fingers"/>
    <property type="match status" value="1"/>
</dbReference>
<dbReference type="PANTHER" id="PTHR10593">
    <property type="entry name" value="SERINE/THREONINE-PROTEIN KINASE RIO"/>
    <property type="match status" value="1"/>
</dbReference>
<sequence length="539" mass="59547">MAPRLDSMEYSSEQLQRAASEKKRNLPGTPDPDAEVIALSPRTLMATNRFVCEVCGKGFQRDQNLQLHRRGHNLPWKLKQREEQEIRKRVYVCPEASCVHHDPSRALGDLTGIKKHFFRKHGEKKWKCERCCKRYAVQSDWKAHRKVCGTREYRCDCGSMFSRRDSYITHRAFCDALVEETGKISANQVADDQHCGELEYTRTPRMSSDSKKACSSSFSHLASVNVDAACVRDDSDLRQRLEKDAGIDPPSLVEHERPEAKEYGRGKDPGLSLYLGPGPPELSAHIKGCMGAAAVSVTSEDSCLGFGHDEMMYRRPSSGLGALSGVVESSIPISEPWGEFYSTRGCSEPWSKETQTQFTSTMVGLSVSASGSFNNSACSLIGHTFSGAIPNKSVSGNGFMNRKPSSYVPRHAGPAQMPATALLQKAAIMGATSTTSSSVFNGFRGDPRLIGIKKVVQREPLLAANRNILSPNLHPLPIPNILTRDFSMDFSHGSKRQQVKNSFNSEFSSDQGTLQEFLNSLCSAHPSVFQSHTDDIDQC</sequence>
<dbReference type="Gene3D" id="3.30.160.60">
    <property type="entry name" value="Classic Zinc Finger"/>
    <property type="match status" value="2"/>
</dbReference>
<evidence type="ECO:0000256" key="7">
    <source>
        <dbReference type="PROSITE-ProRule" id="PRU00042"/>
    </source>
</evidence>
<dbReference type="Pfam" id="PF22992">
    <property type="entry name" value="C2CH-4th_BIRD-IDD"/>
    <property type="match status" value="1"/>
</dbReference>
<dbReference type="PROSITE" id="PS00028">
    <property type="entry name" value="ZINC_FINGER_C2H2_1"/>
    <property type="match status" value="1"/>
</dbReference>
<evidence type="ECO:0000256" key="6">
    <source>
        <dbReference type="ARBA" id="ARBA00023163"/>
    </source>
</evidence>
<feature type="region of interest" description="Disordered" evidence="8">
    <location>
        <begin position="1"/>
        <end position="33"/>
    </location>
</feature>